<proteinExistence type="predicted"/>
<sequence length="132" mass="14814">MGGVALKTLQEKRKPHALSVLHISPFVSSLYLSGLSISFPDFISKPNLNTQNLSHNRAPLLSSNHTVCIHKSPICFAKLLLSPSTNCHFARPNSHCHLLFLISTPELNPKTPIANLRKTQIHLTFSHLYYHR</sequence>
<protein>
    <submittedName>
        <fullName evidence="1">Uncharacterized protein</fullName>
    </submittedName>
</protein>
<dbReference type="HOGENOM" id="CLU_1920704_0_0_1"/>
<name>M5XAP3_PRUPE</name>
<organism evidence="1 2">
    <name type="scientific">Prunus persica</name>
    <name type="common">Peach</name>
    <name type="synonym">Amygdalus persica</name>
    <dbReference type="NCBI Taxonomy" id="3760"/>
    <lineage>
        <taxon>Eukaryota</taxon>
        <taxon>Viridiplantae</taxon>
        <taxon>Streptophyta</taxon>
        <taxon>Embryophyta</taxon>
        <taxon>Tracheophyta</taxon>
        <taxon>Spermatophyta</taxon>
        <taxon>Magnoliopsida</taxon>
        <taxon>eudicotyledons</taxon>
        <taxon>Gunneridae</taxon>
        <taxon>Pentapetalae</taxon>
        <taxon>rosids</taxon>
        <taxon>fabids</taxon>
        <taxon>Rosales</taxon>
        <taxon>Rosaceae</taxon>
        <taxon>Amygdaloideae</taxon>
        <taxon>Amygdaleae</taxon>
        <taxon>Prunus</taxon>
    </lineage>
</organism>
<dbReference type="EMBL" id="CM007653">
    <property type="protein sequence ID" value="ONI16912.1"/>
    <property type="molecule type" value="Genomic_DNA"/>
</dbReference>
<evidence type="ECO:0000313" key="2">
    <source>
        <dbReference type="Proteomes" id="UP000006882"/>
    </source>
</evidence>
<dbReference type="Proteomes" id="UP000006882">
    <property type="component" value="Chromosome G3"/>
</dbReference>
<evidence type="ECO:0000313" key="1">
    <source>
        <dbReference type="EMBL" id="ONI16912.1"/>
    </source>
</evidence>
<dbReference type="AlphaFoldDB" id="M5XAP3"/>
<dbReference type="Gramene" id="ONI16912">
    <property type="protein sequence ID" value="ONI16912"/>
    <property type="gene ID" value="PRUPE_3G129300"/>
</dbReference>
<accession>M5XAP3</accession>
<reference evidence="1 2" key="1">
    <citation type="journal article" date="2013" name="Nat. Genet.">
        <title>The high-quality draft genome of peach (Prunus persica) identifies unique patterns of genetic diversity, domestication and genome evolution.</title>
        <authorList>
            <consortium name="International Peach Genome Initiative"/>
            <person name="Verde I."/>
            <person name="Abbott A.G."/>
            <person name="Scalabrin S."/>
            <person name="Jung S."/>
            <person name="Shu S."/>
            <person name="Marroni F."/>
            <person name="Zhebentyayeva T."/>
            <person name="Dettori M.T."/>
            <person name="Grimwood J."/>
            <person name="Cattonaro F."/>
            <person name="Zuccolo A."/>
            <person name="Rossini L."/>
            <person name="Jenkins J."/>
            <person name="Vendramin E."/>
            <person name="Meisel L.A."/>
            <person name="Decroocq V."/>
            <person name="Sosinski B."/>
            <person name="Prochnik S."/>
            <person name="Mitros T."/>
            <person name="Policriti A."/>
            <person name="Cipriani G."/>
            <person name="Dondini L."/>
            <person name="Ficklin S."/>
            <person name="Goodstein D.M."/>
            <person name="Xuan P."/>
            <person name="Del Fabbro C."/>
            <person name="Aramini V."/>
            <person name="Copetti D."/>
            <person name="Gonzalez S."/>
            <person name="Horner D.S."/>
            <person name="Falchi R."/>
            <person name="Lucas S."/>
            <person name="Mica E."/>
            <person name="Maldonado J."/>
            <person name="Lazzari B."/>
            <person name="Bielenberg D."/>
            <person name="Pirona R."/>
            <person name="Miculan M."/>
            <person name="Barakat A."/>
            <person name="Testolin R."/>
            <person name="Stella A."/>
            <person name="Tartarini S."/>
            <person name="Tonutti P."/>
            <person name="Arus P."/>
            <person name="Orellana A."/>
            <person name="Wells C."/>
            <person name="Main D."/>
            <person name="Vizzotto G."/>
            <person name="Silva H."/>
            <person name="Salamini F."/>
            <person name="Schmutz J."/>
            <person name="Morgante M."/>
            <person name="Rokhsar D.S."/>
        </authorList>
    </citation>
    <scope>NUCLEOTIDE SEQUENCE [LARGE SCALE GENOMIC DNA]</scope>
    <source>
        <strain evidence="2">cv. Nemared</strain>
    </source>
</reference>
<gene>
    <name evidence="1" type="ORF">PRUPE_3G129300</name>
</gene>
<keyword evidence="2" id="KW-1185">Reference proteome</keyword>